<evidence type="ECO:0000313" key="2">
    <source>
        <dbReference type="Proteomes" id="UP000323856"/>
    </source>
</evidence>
<name>A0A5B0E8H8_9MICC</name>
<dbReference type="RefSeq" id="WP_149620518.1">
    <property type="nucleotide sequence ID" value="NZ_VOBL01000020.1"/>
</dbReference>
<organism evidence="1 2">
    <name type="scientific">Paeniglutamicibacter gangotriensis</name>
    <dbReference type="NCBI Taxonomy" id="254787"/>
    <lineage>
        <taxon>Bacteria</taxon>
        <taxon>Bacillati</taxon>
        <taxon>Actinomycetota</taxon>
        <taxon>Actinomycetes</taxon>
        <taxon>Micrococcales</taxon>
        <taxon>Micrococcaceae</taxon>
        <taxon>Paeniglutamicibacter</taxon>
    </lineage>
</organism>
<protein>
    <submittedName>
        <fullName evidence="1">Uncharacterized protein</fullName>
    </submittedName>
</protein>
<dbReference type="Proteomes" id="UP000323856">
    <property type="component" value="Unassembled WGS sequence"/>
</dbReference>
<gene>
    <name evidence="1" type="ORF">FQ154_16085</name>
</gene>
<dbReference type="AlphaFoldDB" id="A0A5B0E8H8"/>
<evidence type="ECO:0000313" key="1">
    <source>
        <dbReference type="EMBL" id="KAA0974161.1"/>
    </source>
</evidence>
<sequence length="258" mass="29681">MALKTPDTTRLYEVLVRLHDDVRQIQYPYSAKVLKWGIIKEYEIEAALKLNPEASERTVYAGEKTTDVAARIAGGLTSFIDQEGYREKWMYDGLSEGSWKTFLEQYCMLKPDTVPFNSEAYYRNAELENLLSLVKILDEEVFSSPAMRGPTRLSVSLKSKWWKECHRVFSEAVGEEVYRKLALDERPKNGACHTPEWKDDLKGAIREIAKRWVTSPIWDCAQSTNPEEGVDFTSNNEATVKKFLARNKFTTLYLEGRA</sequence>
<dbReference type="EMBL" id="VOBL01000020">
    <property type="protein sequence ID" value="KAA0974161.1"/>
    <property type="molecule type" value="Genomic_DNA"/>
</dbReference>
<proteinExistence type="predicted"/>
<accession>A0A5B0E8H8</accession>
<comment type="caution">
    <text evidence="1">The sequence shown here is derived from an EMBL/GenBank/DDBJ whole genome shotgun (WGS) entry which is preliminary data.</text>
</comment>
<reference evidence="1 2" key="1">
    <citation type="submission" date="2019-07" db="EMBL/GenBank/DDBJ databases">
        <title>Analysis of the biochemical properties, biological activity and biotechnological potential of siderophores and biosurfactants produced by Antarctic psychrotolerant bacteria.</title>
        <authorList>
            <person name="Styczynski M."/>
            <person name="Krucon T."/>
            <person name="Decewicz P."/>
            <person name="Dziewit L."/>
        </authorList>
    </citation>
    <scope>NUCLEOTIDE SEQUENCE [LARGE SCALE GENOMIC DNA]</scope>
    <source>
        <strain evidence="1 2">ANT_H27</strain>
    </source>
</reference>